<evidence type="ECO:0000313" key="7">
    <source>
        <dbReference type="CGD" id="CAL0131278"/>
    </source>
</evidence>
<dbReference type="AlphaFoldDB" id="Q6FTS7"/>
<dbReference type="eggNOG" id="KOG3093">
    <property type="taxonomic scope" value="Eukaryota"/>
</dbReference>
<accession>Q6FTS7</accession>
<dbReference type="FunCoup" id="Q6FTS7">
    <property type="interactions" value="230"/>
</dbReference>
<comment type="catalytic activity">
    <reaction evidence="4">
        <text>(6S)-5-formyl-5,6,7,8-tetrahydrofolate + ATP = (6R)-5,10-methenyltetrahydrofolate + ADP + phosphate</text>
        <dbReference type="Rhea" id="RHEA:10488"/>
        <dbReference type="ChEBI" id="CHEBI:30616"/>
        <dbReference type="ChEBI" id="CHEBI:43474"/>
        <dbReference type="ChEBI" id="CHEBI:57455"/>
        <dbReference type="ChEBI" id="CHEBI:57457"/>
        <dbReference type="ChEBI" id="CHEBI:456216"/>
        <dbReference type="EC" id="6.3.3.2"/>
    </reaction>
</comment>
<feature type="binding site" evidence="6">
    <location>
        <begin position="162"/>
        <end position="170"/>
    </location>
    <ligand>
        <name>ATP</name>
        <dbReference type="ChEBI" id="CHEBI:30616"/>
    </ligand>
</feature>
<dbReference type="PIRSF" id="PIRSF006806">
    <property type="entry name" value="FTHF_cligase"/>
    <property type="match status" value="1"/>
</dbReference>
<evidence type="ECO:0000313" key="8">
    <source>
        <dbReference type="EMBL" id="CAG59291.1"/>
    </source>
</evidence>
<dbReference type="GO" id="GO:0030272">
    <property type="term" value="F:5-formyltetrahydrofolate cyclo-ligase activity"/>
    <property type="evidence" value="ECO:0007669"/>
    <property type="project" value="UniProtKB-EC"/>
</dbReference>
<dbReference type="KEGG" id="cgr:2887631"/>
<evidence type="ECO:0000256" key="3">
    <source>
        <dbReference type="ARBA" id="ARBA00022840"/>
    </source>
</evidence>
<comment type="similarity">
    <text evidence="1">Belongs to the 5-formyltetrahydrofolate cyclo-ligase family.</text>
</comment>
<evidence type="ECO:0000256" key="4">
    <source>
        <dbReference type="ARBA" id="ARBA00036539"/>
    </source>
</evidence>
<feature type="binding site" evidence="6">
    <location>
        <begin position="8"/>
        <end position="12"/>
    </location>
    <ligand>
        <name>ATP</name>
        <dbReference type="ChEBI" id="CHEBI:30616"/>
    </ligand>
</feature>
<dbReference type="GO" id="GO:0009396">
    <property type="term" value="P:folic acid-containing compound biosynthetic process"/>
    <property type="evidence" value="ECO:0007669"/>
    <property type="project" value="EnsemblFungi"/>
</dbReference>
<reference evidence="8 9" key="1">
    <citation type="journal article" date="2004" name="Nature">
        <title>Genome evolution in yeasts.</title>
        <authorList>
            <consortium name="Genolevures"/>
            <person name="Dujon B."/>
            <person name="Sherman D."/>
            <person name="Fischer G."/>
            <person name="Durrens P."/>
            <person name="Casaregola S."/>
            <person name="Lafontaine I."/>
            <person name="de Montigny J."/>
            <person name="Marck C."/>
            <person name="Neuveglise C."/>
            <person name="Talla E."/>
            <person name="Goffard N."/>
            <person name="Frangeul L."/>
            <person name="Aigle M."/>
            <person name="Anthouard V."/>
            <person name="Babour A."/>
            <person name="Barbe V."/>
            <person name="Barnay S."/>
            <person name="Blanchin S."/>
            <person name="Beckerich J.M."/>
            <person name="Beyne E."/>
            <person name="Bleykasten C."/>
            <person name="Boisrame A."/>
            <person name="Boyer J."/>
            <person name="Cattolico L."/>
            <person name="Confanioleri F."/>
            <person name="de Daruvar A."/>
            <person name="Despons L."/>
            <person name="Fabre E."/>
            <person name="Fairhead C."/>
            <person name="Ferry-Dumazet H."/>
            <person name="Groppi A."/>
            <person name="Hantraye F."/>
            <person name="Hennequin C."/>
            <person name="Jauniaux N."/>
            <person name="Joyet P."/>
            <person name="Kachouri R."/>
            <person name="Kerrest A."/>
            <person name="Koszul R."/>
            <person name="Lemaire M."/>
            <person name="Lesur I."/>
            <person name="Ma L."/>
            <person name="Muller H."/>
            <person name="Nicaud J.M."/>
            <person name="Nikolski M."/>
            <person name="Oztas S."/>
            <person name="Ozier-Kalogeropoulos O."/>
            <person name="Pellenz S."/>
            <person name="Potier S."/>
            <person name="Richard G.F."/>
            <person name="Straub M.L."/>
            <person name="Suleau A."/>
            <person name="Swennene D."/>
            <person name="Tekaia F."/>
            <person name="Wesolowski-Louvel M."/>
            <person name="Westhof E."/>
            <person name="Wirth B."/>
            <person name="Zeniou-Meyer M."/>
            <person name="Zivanovic I."/>
            <person name="Bolotin-Fukuhara M."/>
            <person name="Thierry A."/>
            <person name="Bouchier C."/>
            <person name="Caudron B."/>
            <person name="Scarpelli C."/>
            <person name="Gaillardin C."/>
            <person name="Weissenbach J."/>
            <person name="Wincker P."/>
            <person name="Souciet J.L."/>
        </authorList>
    </citation>
    <scope>NUCLEOTIDE SEQUENCE [LARGE SCALE GENOMIC DNA]</scope>
    <source>
        <strain evidence="9">ATCC 2001 / BCRC 20586 / JCM 3761 / NBRC 0622 / NRRL Y-65 / CBS 138</strain>
    </source>
</reference>
<dbReference type="EC" id="6.3.3.2" evidence="5"/>
<keyword evidence="9" id="KW-1185">Reference proteome</keyword>
<sequence>MNEMLAVKQQLRKHMGQTLGKISREEIISQSECIRDNLMPILEGKQNVACYMSMDTGELDTGNIIESLFEAGKKVYLPRCTHTKLTGHVQLRNDSKNPGNMKDHPHLTFHEMDSHDHVLSLSPKGKYNLKEPDIEDEKLSPLPPMLDAILVPGVAFTSGCSRLGHGAGYYDDFFSRYKLQHSNQLPLLIGIALKQQIVEDIPMDAHDYFLDCILVGDGSIHWRNKPITM</sequence>
<dbReference type="InterPro" id="IPR037171">
    <property type="entry name" value="NagB/RpiA_transferase-like"/>
</dbReference>
<name>Q6FTS7_CANGA</name>
<dbReference type="InterPro" id="IPR024185">
    <property type="entry name" value="FTHF_cligase-like_sf"/>
</dbReference>
<protein>
    <recommendedName>
        <fullName evidence="5">5-formyltetrahydrofolate cyclo-ligase</fullName>
        <ecNumber evidence="5">6.3.3.2</ecNumber>
    </recommendedName>
</protein>
<evidence type="ECO:0000256" key="1">
    <source>
        <dbReference type="ARBA" id="ARBA00010638"/>
    </source>
</evidence>
<dbReference type="STRING" id="284593.Q6FTS7"/>
<evidence type="ECO:0000313" key="9">
    <source>
        <dbReference type="Proteomes" id="UP000002428"/>
    </source>
</evidence>
<dbReference type="GO" id="GO:0035999">
    <property type="term" value="P:tetrahydrofolate interconversion"/>
    <property type="evidence" value="ECO:0007669"/>
    <property type="project" value="TreeGrafter"/>
</dbReference>
<dbReference type="Proteomes" id="UP000002428">
    <property type="component" value="Chromosome F"/>
</dbReference>
<evidence type="ECO:0000256" key="6">
    <source>
        <dbReference type="PIRSR" id="PIRSR006806-1"/>
    </source>
</evidence>
<dbReference type="InParanoid" id="Q6FTS7"/>
<evidence type="ECO:0000256" key="5">
    <source>
        <dbReference type="ARBA" id="ARBA00038966"/>
    </source>
</evidence>
<proteinExistence type="inferred from homology"/>
<dbReference type="Gene3D" id="3.40.50.10420">
    <property type="entry name" value="NagB/RpiA/CoA transferase-like"/>
    <property type="match status" value="1"/>
</dbReference>
<gene>
    <name evidence="7 8" type="ordered locus">CAGL0F09185g</name>
</gene>
<dbReference type="Pfam" id="PF01812">
    <property type="entry name" value="5-FTHF_cyc-lig"/>
    <property type="match status" value="1"/>
</dbReference>
<dbReference type="GO" id="GO:0005739">
    <property type="term" value="C:mitochondrion"/>
    <property type="evidence" value="ECO:0007669"/>
    <property type="project" value="TreeGrafter"/>
</dbReference>
<evidence type="ECO:0000256" key="2">
    <source>
        <dbReference type="ARBA" id="ARBA00022741"/>
    </source>
</evidence>
<dbReference type="VEuPathDB" id="FungiDB:CAGL0F09185g"/>
<keyword evidence="3 6" id="KW-0067">ATP-binding</keyword>
<dbReference type="PANTHER" id="PTHR23407">
    <property type="entry name" value="ATPASE INHIBITOR/5-FORMYLTETRAHYDROFOLATE CYCLO-LIGASE"/>
    <property type="match status" value="1"/>
</dbReference>
<dbReference type="PANTHER" id="PTHR23407:SF1">
    <property type="entry name" value="5-FORMYLTETRAHYDROFOLATE CYCLO-LIGASE"/>
    <property type="match status" value="1"/>
</dbReference>
<keyword evidence="2 6" id="KW-0547">Nucleotide-binding</keyword>
<organism evidence="8 9">
    <name type="scientific">Candida glabrata (strain ATCC 2001 / BCRC 20586 / JCM 3761 / NBRC 0622 / NRRL Y-65 / CBS 138)</name>
    <name type="common">Yeast</name>
    <name type="synonym">Nakaseomyces glabratus</name>
    <dbReference type="NCBI Taxonomy" id="284593"/>
    <lineage>
        <taxon>Eukaryota</taxon>
        <taxon>Fungi</taxon>
        <taxon>Dikarya</taxon>
        <taxon>Ascomycota</taxon>
        <taxon>Saccharomycotina</taxon>
        <taxon>Saccharomycetes</taxon>
        <taxon>Saccharomycetales</taxon>
        <taxon>Saccharomycetaceae</taxon>
        <taxon>Nakaseomyces</taxon>
    </lineage>
</organism>
<dbReference type="EMBL" id="CR380952">
    <property type="protein sequence ID" value="CAG59291.1"/>
    <property type="molecule type" value="Genomic_DNA"/>
</dbReference>
<dbReference type="OMA" id="DKWGIPT"/>
<dbReference type="CGD" id="CAL0131278">
    <property type="gene designation" value="CAGL0F09185g"/>
</dbReference>
<dbReference type="InterPro" id="IPR002698">
    <property type="entry name" value="FTHF_cligase"/>
</dbReference>
<feature type="binding site" evidence="6">
    <location>
        <position position="52"/>
    </location>
    <ligand>
        <name>substrate</name>
    </ligand>
</feature>
<dbReference type="HOGENOM" id="CLU_066245_2_1_1"/>
<dbReference type="SUPFAM" id="SSF100950">
    <property type="entry name" value="NagB/RpiA/CoA transferase-like"/>
    <property type="match status" value="1"/>
</dbReference>
<dbReference type="GO" id="GO:0005524">
    <property type="term" value="F:ATP binding"/>
    <property type="evidence" value="ECO:0007669"/>
    <property type="project" value="UniProtKB-KW"/>
</dbReference>
<feature type="binding site" evidence="6">
    <location>
        <position position="58"/>
    </location>
    <ligand>
        <name>substrate</name>
    </ligand>
</feature>